<keyword evidence="3 10" id="KW-0812">Transmembrane</keyword>
<dbReference type="InterPro" id="IPR000727">
    <property type="entry name" value="T_SNARE_dom"/>
</dbReference>
<gene>
    <name evidence="12" type="ORF">PSIN1315_LOCUS4940</name>
</gene>
<evidence type="ECO:0000313" key="12">
    <source>
        <dbReference type="EMBL" id="CAE0134416.1"/>
    </source>
</evidence>
<evidence type="ECO:0000256" key="7">
    <source>
        <dbReference type="ARBA" id="ARBA00023136"/>
    </source>
</evidence>
<evidence type="ECO:0000256" key="4">
    <source>
        <dbReference type="ARBA" id="ARBA00022927"/>
    </source>
</evidence>
<dbReference type="PANTHER" id="PTHR12791">
    <property type="entry name" value="GOLGI SNARE BET1-RELATED"/>
    <property type="match status" value="1"/>
</dbReference>
<feature type="region of interest" description="Disordered" evidence="9">
    <location>
        <begin position="1"/>
        <end position="22"/>
    </location>
</feature>
<dbReference type="AlphaFoldDB" id="A0A7S3BGA1"/>
<evidence type="ECO:0000256" key="2">
    <source>
        <dbReference type="ARBA" id="ARBA00022448"/>
    </source>
</evidence>
<reference evidence="12" key="1">
    <citation type="submission" date="2021-01" db="EMBL/GenBank/DDBJ databases">
        <authorList>
            <person name="Corre E."/>
            <person name="Pelletier E."/>
            <person name="Niang G."/>
            <person name="Scheremetjew M."/>
            <person name="Finn R."/>
            <person name="Kale V."/>
            <person name="Holt S."/>
            <person name="Cochrane G."/>
            <person name="Meng A."/>
            <person name="Brown T."/>
            <person name="Cohen L."/>
        </authorList>
    </citation>
    <scope>NUCLEOTIDE SEQUENCE</scope>
    <source>
        <strain evidence="12">RCC927</strain>
    </source>
</reference>
<accession>A0A7S3BGA1</accession>
<comment type="subcellular location">
    <subcellularLocation>
        <location evidence="8">Endomembrane system</location>
        <topology evidence="8">Single-pass type IV membrane protein</topology>
    </subcellularLocation>
    <subcellularLocation>
        <location evidence="1">Golgi apparatus membrane</location>
    </subcellularLocation>
</comment>
<dbReference type="CDD" id="cd15853">
    <property type="entry name" value="SNARE_Bet1"/>
    <property type="match status" value="1"/>
</dbReference>
<feature type="compositionally biased region" description="Basic and acidic residues" evidence="9">
    <location>
        <begin position="10"/>
        <end position="19"/>
    </location>
</feature>
<proteinExistence type="predicted"/>
<organism evidence="12">
    <name type="scientific">Prasinoderma singulare</name>
    <dbReference type="NCBI Taxonomy" id="676789"/>
    <lineage>
        <taxon>Eukaryota</taxon>
        <taxon>Viridiplantae</taxon>
        <taxon>Prasinodermophyta</taxon>
        <taxon>Prasinodermophyceae</taxon>
        <taxon>Prasinodermales</taxon>
        <taxon>Prasinodermaceae</taxon>
        <taxon>Prasinoderma</taxon>
    </lineage>
</organism>
<dbReference type="PROSITE" id="PS50192">
    <property type="entry name" value="T_SNARE"/>
    <property type="match status" value="1"/>
</dbReference>
<keyword evidence="2" id="KW-0813">Transport</keyword>
<evidence type="ECO:0000256" key="8">
    <source>
        <dbReference type="ARBA" id="ARBA00046280"/>
    </source>
</evidence>
<dbReference type="SMART" id="SM00397">
    <property type="entry name" value="t_SNARE"/>
    <property type="match status" value="1"/>
</dbReference>
<keyword evidence="6" id="KW-0333">Golgi apparatus</keyword>
<feature type="domain" description="T-SNARE coiled-coil homology" evidence="11">
    <location>
        <begin position="27"/>
        <end position="89"/>
    </location>
</feature>
<evidence type="ECO:0000256" key="1">
    <source>
        <dbReference type="ARBA" id="ARBA00004394"/>
    </source>
</evidence>
<dbReference type="GO" id="GO:0000139">
    <property type="term" value="C:Golgi membrane"/>
    <property type="evidence" value="ECO:0007669"/>
    <property type="project" value="UniProtKB-SubCell"/>
</dbReference>
<dbReference type="InterPro" id="IPR039899">
    <property type="entry name" value="BET1_SNARE"/>
</dbReference>
<name>A0A7S3BGA1_9VIRI</name>
<evidence type="ECO:0000259" key="11">
    <source>
        <dbReference type="PROSITE" id="PS50192"/>
    </source>
</evidence>
<protein>
    <recommendedName>
        <fullName evidence="11">t-SNARE coiled-coil homology domain-containing protein</fullName>
    </recommendedName>
</protein>
<evidence type="ECO:0000256" key="5">
    <source>
        <dbReference type="ARBA" id="ARBA00022989"/>
    </source>
</evidence>
<dbReference type="SUPFAM" id="SSF58038">
    <property type="entry name" value="SNARE fusion complex"/>
    <property type="match status" value="1"/>
</dbReference>
<feature type="transmembrane region" description="Helical" evidence="10">
    <location>
        <begin position="98"/>
        <end position="116"/>
    </location>
</feature>
<evidence type="ECO:0000256" key="3">
    <source>
        <dbReference type="ARBA" id="ARBA00022692"/>
    </source>
</evidence>
<dbReference type="GO" id="GO:0015031">
    <property type="term" value="P:protein transport"/>
    <property type="evidence" value="ECO:0007669"/>
    <property type="project" value="UniProtKB-KW"/>
</dbReference>
<keyword evidence="7 10" id="KW-0472">Membrane</keyword>
<dbReference type="EMBL" id="HBHY01007639">
    <property type="protein sequence ID" value="CAE0134416.1"/>
    <property type="molecule type" value="Transcribed_RNA"/>
</dbReference>
<sequence length="119" mass="13189">MYGGARHRAPHGDGDEQHGDSVAVQMDGLLDESDAQIDLLRQRVGALKSITRRIDEETQVQNKLVDSLQAAMSQAQVAMQRTMRRVDRAFKNPGTNTIALALAFAVLLFCAIYFFARLV</sequence>
<evidence type="ECO:0000256" key="10">
    <source>
        <dbReference type="SAM" id="Phobius"/>
    </source>
</evidence>
<keyword evidence="4" id="KW-0653">Protein transport</keyword>
<evidence type="ECO:0000256" key="9">
    <source>
        <dbReference type="SAM" id="MobiDB-lite"/>
    </source>
</evidence>
<keyword evidence="5 10" id="KW-1133">Transmembrane helix</keyword>
<dbReference type="Gene3D" id="1.20.5.110">
    <property type="match status" value="1"/>
</dbReference>
<evidence type="ECO:0000256" key="6">
    <source>
        <dbReference type="ARBA" id="ARBA00023034"/>
    </source>
</evidence>